<comment type="domain">
    <text evidence="10">The acidic C-terminus is involved in modulating the ssDNA binding properties. The N-terminus LAST motif is involved in the cooperative binding of the protein to ssDNA.</text>
</comment>
<dbReference type="GeneID" id="19485119"/>
<feature type="region of interest" description="LAST" evidence="10">
    <location>
        <begin position="5"/>
        <end position="9"/>
    </location>
</feature>
<gene>
    <name evidence="13" type="ORF">PS2_245</name>
</gene>
<feature type="region of interest" description="Disordered" evidence="11">
    <location>
        <begin position="241"/>
        <end position="302"/>
    </location>
</feature>
<accession>A0A023W5Z4</accession>
<dbReference type="InterPro" id="IPR046395">
    <property type="entry name" value="SSB_T4"/>
</dbReference>
<dbReference type="InterPro" id="IPR044947">
    <property type="entry name" value="Phage_T4_Gp32_ssDNA-bd_sf"/>
</dbReference>
<keyword evidence="5" id="KW-0227">DNA damage</keyword>
<feature type="binding site" evidence="10">
    <location>
        <position position="88"/>
    </location>
    <ligand>
        <name>Zn(2+)</name>
        <dbReference type="ChEBI" id="CHEBI:29105"/>
    </ligand>
</feature>
<dbReference type="InterPro" id="IPR012340">
    <property type="entry name" value="NA-bd_OB-fold"/>
</dbReference>
<keyword evidence="14" id="KW-1185">Reference proteome</keyword>
<comment type="function">
    <text evidence="10">Single-stranded DNA-binding protein that participates in viral DNA replication, recombination, and repair. Coats the lagging-strand ssDNA as the replication fork advances. Stimulates the activities of viral DNA polymerase and the replicative helicase, probably via its interaction with the helicase assembly factor. Together with the replicative helicase and the helicase assembly factor, promotes pairing of two homologous DNA molecules containing complementary single-stranded regions and mediates homologous DNA strand exchange. Promotes also the formation of joint molecules. mRNA specific autogenous translational repressor.</text>
</comment>
<dbReference type="Pfam" id="PF08804">
    <property type="entry name" value="gp32"/>
    <property type="match status" value="1"/>
</dbReference>
<evidence type="ECO:0000256" key="5">
    <source>
        <dbReference type="ARBA" id="ARBA00022763"/>
    </source>
</evidence>
<dbReference type="SUPFAM" id="SSF50249">
    <property type="entry name" value="Nucleic acid-binding proteins"/>
    <property type="match status" value="1"/>
</dbReference>
<comment type="domain">
    <text evidence="10">The acidic C-terminus is involved in modulating the ssDNA binding properties. The N-terminus LAST motif is involved in the cooperative binding of the protein to single-stranded nucleic acids.</text>
</comment>
<proteinExistence type="inferred from homology"/>
<dbReference type="Gene3D" id="3.90.198.10">
    <property type="entry name" value="Replication Fork Single-Stranded Dna Binding Protein"/>
    <property type="match status" value="1"/>
</dbReference>
<evidence type="ECO:0000256" key="10">
    <source>
        <dbReference type="HAMAP-Rule" id="MF_04152"/>
    </source>
</evidence>
<evidence type="ECO:0000259" key="12">
    <source>
        <dbReference type="Pfam" id="PF08804"/>
    </source>
</evidence>
<keyword evidence="3" id="KW-0235">DNA replication</keyword>
<feature type="binding site" evidence="10">
    <location>
        <position position="78"/>
    </location>
    <ligand>
        <name>Zn(2+)</name>
        <dbReference type="ChEBI" id="CHEBI:29105"/>
    </ligand>
</feature>
<evidence type="ECO:0000256" key="3">
    <source>
        <dbReference type="ARBA" id="ARBA00022705"/>
    </source>
</evidence>
<keyword evidence="10" id="KW-0233">DNA recombination</keyword>
<dbReference type="Proteomes" id="UP000024445">
    <property type="component" value="Segment"/>
</dbReference>
<evidence type="ECO:0000256" key="9">
    <source>
        <dbReference type="ARBA" id="ARBA00023204"/>
    </source>
</evidence>
<feature type="domain" description="Bacteriophage T4 Gp32 single-stranded DNA-binding" evidence="12">
    <location>
        <begin position="41"/>
        <end position="239"/>
    </location>
</feature>
<dbReference type="RefSeq" id="YP_009030292.1">
    <property type="nucleotide sequence ID" value="NC_024121.1"/>
</dbReference>
<evidence type="ECO:0000313" key="14">
    <source>
        <dbReference type="Proteomes" id="UP000024445"/>
    </source>
</evidence>
<keyword evidence="7 10" id="KW-1194">Viral DNA replication</keyword>
<dbReference type="OrthoDB" id="3870at10239"/>
<keyword evidence="8 10" id="KW-0238">DNA-binding</keyword>
<evidence type="ECO:0000313" key="13">
    <source>
        <dbReference type="EMBL" id="AHY25483.1"/>
    </source>
</evidence>
<feature type="compositionally biased region" description="Acidic residues" evidence="11">
    <location>
        <begin position="291"/>
        <end position="302"/>
    </location>
</feature>
<dbReference type="GO" id="GO:0006310">
    <property type="term" value="P:DNA recombination"/>
    <property type="evidence" value="ECO:0007669"/>
    <property type="project" value="UniProtKB-UniRule"/>
</dbReference>
<dbReference type="EMBL" id="KJ025957">
    <property type="protein sequence ID" value="AHY25483.1"/>
    <property type="molecule type" value="Genomic_DNA"/>
</dbReference>
<dbReference type="GO" id="GO:0006281">
    <property type="term" value="P:DNA repair"/>
    <property type="evidence" value="ECO:0007669"/>
    <property type="project" value="UniProtKB-UniRule"/>
</dbReference>
<dbReference type="GO" id="GO:0006260">
    <property type="term" value="P:DNA replication"/>
    <property type="evidence" value="ECO:0007669"/>
    <property type="project" value="UniProtKB-KW"/>
</dbReference>
<organism evidence="13 14">
    <name type="scientific">Serratia phage PS2</name>
    <dbReference type="NCBI Taxonomy" id="1481112"/>
    <lineage>
        <taxon>Viruses</taxon>
        <taxon>Duplodnaviria</taxon>
        <taxon>Heunggongvirae</taxon>
        <taxon>Uroviricota</taxon>
        <taxon>Caudoviricetes</taxon>
        <taxon>Muldoonvirus</taxon>
        <taxon>Muldoonvirus PS2</taxon>
    </lineage>
</organism>
<dbReference type="HAMAP" id="MF_04152">
    <property type="entry name" value="SSB_T4"/>
    <property type="match status" value="1"/>
</dbReference>
<keyword evidence="4 10" id="KW-0479">Metal-binding</keyword>
<keyword evidence="9 10" id="KW-0234">DNA repair</keyword>
<evidence type="ECO:0000256" key="4">
    <source>
        <dbReference type="ARBA" id="ARBA00022723"/>
    </source>
</evidence>
<reference evidence="13 14" key="1">
    <citation type="submission" date="2014-01" db="EMBL/GenBank/DDBJ databases">
        <authorList>
            <person name="Zhang G."/>
            <person name="Jin J."/>
            <person name="Li Z.J."/>
            <person name="Wang S.W."/>
            <person name="Chen S.J."/>
            <person name="Wang S.M."/>
            <person name="Wang X.T."/>
            <person name="Li Y.H."/>
            <person name="Wang J."/>
            <person name="Yang C.K."/>
            <person name="Wang L."/>
        </authorList>
    </citation>
    <scope>NUCLEOTIDE SEQUENCE [LARGE SCALE GENOMIC DNA]</scope>
</reference>
<evidence type="ECO:0000256" key="2">
    <source>
        <dbReference type="ARBA" id="ARBA00022491"/>
    </source>
</evidence>
<dbReference type="InterPro" id="IPR012339">
    <property type="entry name" value="Phage_T4_Gp32_ssDNA-bd"/>
</dbReference>
<sequence length="302" mass="32990">MSMFKRKDPSQLQAQLAALKGGSSFSAKDEGMWKIDTDAQGNGSAVIRFLPGKGDGLPFVKLVNHGFKKNGKWYIENCTSTHGDFESCPVCAYISANDSYNTNKEEYGLLKRKTSYYANILVLKDPKNPANEGKVFKFRFGQKIMDKITAMVAVDTDIGEEPIDVTCPFEGANFVIKVKKVGGFQNYDECKFSNKSEIKNIDDPEVQKQLEDGSVDLSTLTDKSQFKPFDENEKKFKAVFGGGSTPARQSLENELGDLASGTDFGSSEGVDGFDSSALTDLDTHSSKPSAEADDLDDLLAGL</sequence>
<evidence type="ECO:0000256" key="11">
    <source>
        <dbReference type="SAM" id="MobiDB-lite"/>
    </source>
</evidence>
<feature type="binding site" evidence="10">
    <location>
        <position position="65"/>
    </location>
    <ligand>
        <name>Zn(2+)</name>
        <dbReference type="ChEBI" id="CHEBI:29105"/>
    </ligand>
</feature>
<dbReference type="GO" id="GO:0046872">
    <property type="term" value="F:metal ion binding"/>
    <property type="evidence" value="ECO:0007669"/>
    <property type="project" value="UniProtKB-UniRule"/>
</dbReference>
<evidence type="ECO:0000256" key="1">
    <source>
        <dbReference type="ARBA" id="ARBA00018590"/>
    </source>
</evidence>
<feature type="binding site" evidence="10">
    <location>
        <position position="91"/>
    </location>
    <ligand>
        <name>Zn(2+)</name>
        <dbReference type="ChEBI" id="CHEBI:29105"/>
    </ligand>
</feature>
<keyword evidence="2 10" id="KW-0678">Repressor</keyword>
<evidence type="ECO:0000256" key="6">
    <source>
        <dbReference type="ARBA" id="ARBA00022833"/>
    </source>
</evidence>
<evidence type="ECO:0000256" key="8">
    <source>
        <dbReference type="ARBA" id="ARBA00023125"/>
    </source>
</evidence>
<dbReference type="GO" id="GO:0003697">
    <property type="term" value="F:single-stranded DNA binding"/>
    <property type="evidence" value="ECO:0007669"/>
    <property type="project" value="UniProtKB-UniRule"/>
</dbReference>
<keyword evidence="6 10" id="KW-0862">Zinc</keyword>
<dbReference type="GO" id="GO:0039686">
    <property type="term" value="P:bidirectional double-stranded viral DNA replication"/>
    <property type="evidence" value="ECO:0007669"/>
    <property type="project" value="UniProtKB-UniRule"/>
</dbReference>
<name>A0A023W5Z4_9CAUD</name>
<comment type="similarity">
    <text evidence="10">Belongs to the Tequatrovirus single-stranded DNA-binding protein family.</text>
</comment>
<evidence type="ECO:0000256" key="7">
    <source>
        <dbReference type="ARBA" id="ARBA00023109"/>
    </source>
</evidence>
<protein>
    <recommendedName>
        <fullName evidence="1 10">Single-stranded DNA-binding protein</fullName>
        <shortName evidence="10">SSB protein</shortName>
    </recommendedName>
    <alternativeName>
        <fullName evidence="10">Helix-destabilizing protein</fullName>
    </alternativeName>
</protein>
<dbReference type="KEGG" id="vg:19485119"/>
<comment type="subunit">
    <text evidence="10">Homodimer in the absence of DNA, monomer when binding DNA. Interacts with the DNA helicase assembly protein; a ternary complex between the helicase assembly protein, the single-stranded DNA-binding protein and ssDNA is an obligatory intermediate in the helicase loading mechanism. Part of the replicase complex that includes the DNA polymerase, the polymerase clamp, the clamp loader complex, the single-stranded DNA binding protein, the primase, the replicative helicase and the helicase assembly factor. Interacts (via C-terminus) with the viral SF1 dDA helicase. Interacts with the viral SF2 UvsW repair helicase.</text>
</comment>